<proteinExistence type="predicted"/>
<dbReference type="AlphaFoldDB" id="A0A645HHZ3"/>
<dbReference type="EMBL" id="VSSQ01093912">
    <property type="protein sequence ID" value="MPN38587.1"/>
    <property type="molecule type" value="Genomic_DNA"/>
</dbReference>
<feature type="region of interest" description="Disordered" evidence="1">
    <location>
        <begin position="98"/>
        <end position="125"/>
    </location>
</feature>
<gene>
    <name evidence="2" type="ORF">SDC9_186111</name>
</gene>
<feature type="compositionally biased region" description="Basic and acidic residues" evidence="1">
    <location>
        <begin position="105"/>
        <end position="125"/>
    </location>
</feature>
<reference evidence="2" key="1">
    <citation type="submission" date="2019-08" db="EMBL/GenBank/DDBJ databases">
        <authorList>
            <person name="Kucharzyk K."/>
            <person name="Murdoch R.W."/>
            <person name="Higgins S."/>
            <person name="Loffler F."/>
        </authorList>
    </citation>
    <scope>NUCLEOTIDE SEQUENCE</scope>
</reference>
<comment type="caution">
    <text evidence="2">The sequence shown here is derived from an EMBL/GenBank/DDBJ whole genome shotgun (WGS) entry which is preliminary data.</text>
</comment>
<evidence type="ECO:0000256" key="1">
    <source>
        <dbReference type="SAM" id="MobiDB-lite"/>
    </source>
</evidence>
<accession>A0A645HHZ3</accession>
<evidence type="ECO:0000313" key="2">
    <source>
        <dbReference type="EMBL" id="MPN38587.1"/>
    </source>
</evidence>
<organism evidence="2">
    <name type="scientific">bioreactor metagenome</name>
    <dbReference type="NCBI Taxonomy" id="1076179"/>
    <lineage>
        <taxon>unclassified sequences</taxon>
        <taxon>metagenomes</taxon>
        <taxon>ecological metagenomes</taxon>
    </lineage>
</organism>
<name>A0A645HHZ3_9ZZZZ</name>
<protein>
    <submittedName>
        <fullName evidence="2">Uncharacterized protein</fullName>
    </submittedName>
</protein>
<sequence length="125" mass="13913">MVAHLHLFRVNAHRLAVFDKPRFIGPQIHQAGNGAAGLIHSVALKQLADLIKQHDGHGLRVFADGDRADGGQGHQEVLVKYLPAHDALYGAQQHIIADQRVGGHHQRDSGRYRYRQDQAEHEQQG</sequence>